<keyword evidence="2" id="KW-1185">Reference proteome</keyword>
<reference evidence="1" key="1">
    <citation type="submission" date="2023-03" db="EMBL/GenBank/DDBJ databases">
        <title>Chromosome-level genomes of two armyworms, Mythimna separata and Mythimna loreyi, provide insights into the biosynthesis and reception of sex pheromones.</title>
        <authorList>
            <person name="Zhao H."/>
        </authorList>
    </citation>
    <scope>NUCLEOTIDE SEQUENCE</scope>
    <source>
        <strain evidence="1">BeijingLab</strain>
    </source>
</reference>
<dbReference type="Proteomes" id="UP001231649">
    <property type="component" value="Chromosome 9"/>
</dbReference>
<comment type="caution">
    <text evidence="1">The sequence shown here is derived from an EMBL/GenBank/DDBJ whole genome shotgun (WGS) entry which is preliminary data.</text>
</comment>
<gene>
    <name evidence="1" type="ORF">PYW08_016852</name>
</gene>
<name>A0ACC2QZE4_9NEOP</name>
<organism evidence="1 2">
    <name type="scientific">Mythimna loreyi</name>
    <dbReference type="NCBI Taxonomy" id="667449"/>
    <lineage>
        <taxon>Eukaryota</taxon>
        <taxon>Metazoa</taxon>
        <taxon>Ecdysozoa</taxon>
        <taxon>Arthropoda</taxon>
        <taxon>Hexapoda</taxon>
        <taxon>Insecta</taxon>
        <taxon>Pterygota</taxon>
        <taxon>Neoptera</taxon>
        <taxon>Endopterygota</taxon>
        <taxon>Lepidoptera</taxon>
        <taxon>Glossata</taxon>
        <taxon>Ditrysia</taxon>
        <taxon>Noctuoidea</taxon>
        <taxon>Noctuidae</taxon>
        <taxon>Noctuinae</taxon>
        <taxon>Hadenini</taxon>
        <taxon>Mythimna</taxon>
    </lineage>
</organism>
<evidence type="ECO:0000313" key="2">
    <source>
        <dbReference type="Proteomes" id="UP001231649"/>
    </source>
</evidence>
<dbReference type="EMBL" id="CM056785">
    <property type="protein sequence ID" value="KAJ8728467.1"/>
    <property type="molecule type" value="Genomic_DNA"/>
</dbReference>
<evidence type="ECO:0000313" key="1">
    <source>
        <dbReference type="EMBL" id="KAJ8728467.1"/>
    </source>
</evidence>
<proteinExistence type="predicted"/>
<accession>A0ACC2QZE4</accession>
<protein>
    <submittedName>
        <fullName evidence="1">Uncharacterized protein</fullName>
    </submittedName>
</protein>
<sequence>MAEQGSTVELYIYDLTNGLASLLSPSIIGRQIEGVWHTGVVAYEREFFFGGGGISSCAPGGTQLGAPHRVEVLGQTFVPFQVFVDYLQGLSATTYSPASYNLLDHNCNHFSEEIAQFLCSAHIPKHIVAQPEELLAPGTRAAVQALLDNLVPHAPQMMYTNGTRHRQDSPDYLTLNTQIEEARAASQELDARRSTLAEKLARKERRRDKKRKKLQRERGDAPADNDDDMAEAVETAGVPEELSRAGPSSDALAAEADERRQDELRKRSRDPPIVFTDIDAVQEYEKLAKALEGVQLSPEDRQSLDELQQYLVQGEGSWVLGDDFLAFIGRLLNDSALSSAVRVATLRCLAAGALRDDVSLLLHQDRRHHALLNYAAAVDTLPPPEQLALALFLCNLFENISSSEWLLYISEWEHNGQPLSNIRATTKVCVHSCLSADLELRDVGTALMHNIATKEVKTVVFDEVCVELAMALLQLLQWAPAEEHLWRACKALARFVAHSQDVPQLVAMIGPDPSAFRGTSARVDEQIDLIMKKYYFFCNGSQVAETHYTLPKPVLRDTVNTTDTRAAVDTVNTTDTRAAVDTVNTTLLTPALLSILSTLLTPALLSILSTLLTPALLSILSTLLTPALLSILSTLLTPALLSILSTLLTPALLSILSTLLTPALLSILSTLLTPALLSILSTLLTPALLSILSTLLTPALLSILSTLLTPALLSILSTLLTLALLSILSTLLTPALLSILSTLLTPALLSILSTLLTPALLSILSTQLTPALLIHIREFEKFIIRYIHWLHHNTEP</sequence>